<accession>A0A1H8EY00</accession>
<evidence type="ECO:0000313" key="6">
    <source>
        <dbReference type="EMBL" id="SEN23747.1"/>
    </source>
</evidence>
<dbReference type="InterPro" id="IPR017900">
    <property type="entry name" value="4Fe4S_Fe_S_CS"/>
</dbReference>
<dbReference type="EMBL" id="FOBW01000010">
    <property type="protein sequence ID" value="SEN23747.1"/>
    <property type="molecule type" value="Genomic_DNA"/>
</dbReference>
<gene>
    <name evidence="6" type="ORF">SAMN05192533_110128</name>
</gene>
<dbReference type="OrthoDB" id="9779457at2"/>
<dbReference type="CDD" id="cd10551">
    <property type="entry name" value="PsrB"/>
    <property type="match status" value="1"/>
</dbReference>
<dbReference type="Pfam" id="PF13247">
    <property type="entry name" value="Fer4_11"/>
    <property type="match status" value="1"/>
</dbReference>
<keyword evidence="3" id="KW-0408">Iron</keyword>
<dbReference type="PROSITE" id="PS51379">
    <property type="entry name" value="4FE4S_FER_2"/>
    <property type="match status" value="3"/>
</dbReference>
<keyword evidence="2" id="KW-0479">Metal-binding</keyword>
<evidence type="ECO:0000256" key="2">
    <source>
        <dbReference type="ARBA" id="ARBA00022723"/>
    </source>
</evidence>
<name>A0A1H8EY00_9BACI</name>
<dbReference type="SUPFAM" id="SSF54862">
    <property type="entry name" value="4Fe-4S ferredoxins"/>
    <property type="match status" value="1"/>
</dbReference>
<dbReference type="Proteomes" id="UP000198553">
    <property type="component" value="Unassembled WGS sequence"/>
</dbReference>
<organism evidence="6 7">
    <name type="scientific">Mesobacillus persicus</name>
    <dbReference type="NCBI Taxonomy" id="930146"/>
    <lineage>
        <taxon>Bacteria</taxon>
        <taxon>Bacillati</taxon>
        <taxon>Bacillota</taxon>
        <taxon>Bacilli</taxon>
        <taxon>Bacillales</taxon>
        <taxon>Bacillaceae</taxon>
        <taxon>Mesobacillus</taxon>
    </lineage>
</organism>
<dbReference type="Gene3D" id="3.30.70.20">
    <property type="match status" value="2"/>
</dbReference>
<proteinExistence type="predicted"/>
<dbReference type="InterPro" id="IPR017896">
    <property type="entry name" value="4Fe4S_Fe-S-bd"/>
</dbReference>
<dbReference type="PANTHER" id="PTHR43177">
    <property type="entry name" value="PROTEIN NRFC"/>
    <property type="match status" value="1"/>
</dbReference>
<sequence>MARYGMFIDTKKCVGCYACRVTCQMQNELPVEISYIHFHEQETGIFPNVRNEIIPVQCQHCEDAPCETVCPTKATYTTEDGIVLMDEDKCIGCKYCVVACPYGARTQDHHTGVINKCRFCADLVAEGKQPSCVSTCISDARIFGDLDDPNSEVSKAIVKHNAQPLRPDLGKSKIYYAR</sequence>
<keyword evidence="1" id="KW-0004">4Fe-4S</keyword>
<evidence type="ECO:0000313" key="7">
    <source>
        <dbReference type="Proteomes" id="UP000198553"/>
    </source>
</evidence>
<keyword evidence="4" id="KW-0411">Iron-sulfur</keyword>
<feature type="domain" description="4Fe-4S ferredoxin-type" evidence="5">
    <location>
        <begin position="81"/>
        <end position="110"/>
    </location>
</feature>
<dbReference type="RefSeq" id="WP_090747221.1">
    <property type="nucleotide sequence ID" value="NZ_FOBW01000010.1"/>
</dbReference>
<dbReference type="AlphaFoldDB" id="A0A1H8EY00"/>
<dbReference type="PANTHER" id="PTHR43177:SF3">
    <property type="entry name" value="PROTEIN NRFC HOMOLOG"/>
    <property type="match status" value="1"/>
</dbReference>
<dbReference type="GO" id="GO:0051539">
    <property type="term" value="F:4 iron, 4 sulfur cluster binding"/>
    <property type="evidence" value="ECO:0007669"/>
    <property type="project" value="UniProtKB-KW"/>
</dbReference>
<protein>
    <submittedName>
        <fullName evidence="6">Fe-S-cluster-containing dehydrogenase component</fullName>
    </submittedName>
</protein>
<evidence type="ECO:0000259" key="5">
    <source>
        <dbReference type="PROSITE" id="PS51379"/>
    </source>
</evidence>
<dbReference type="PROSITE" id="PS00198">
    <property type="entry name" value="4FE4S_FER_1"/>
    <property type="match status" value="1"/>
</dbReference>
<reference evidence="7" key="1">
    <citation type="submission" date="2016-10" db="EMBL/GenBank/DDBJ databases">
        <authorList>
            <person name="Varghese N."/>
            <person name="Submissions S."/>
        </authorList>
    </citation>
    <scope>NUCLEOTIDE SEQUENCE [LARGE SCALE GENOMIC DNA]</scope>
    <source>
        <strain evidence="7">B48,IBRC-M 10115,DSM 25386,CECT 8001</strain>
    </source>
</reference>
<dbReference type="STRING" id="930146.SAMN05192533_110128"/>
<feature type="domain" description="4Fe-4S ferredoxin-type" evidence="5">
    <location>
        <begin position="49"/>
        <end position="80"/>
    </location>
</feature>
<evidence type="ECO:0000256" key="1">
    <source>
        <dbReference type="ARBA" id="ARBA00022485"/>
    </source>
</evidence>
<evidence type="ECO:0000256" key="3">
    <source>
        <dbReference type="ARBA" id="ARBA00023004"/>
    </source>
</evidence>
<feature type="domain" description="4Fe-4S ferredoxin-type" evidence="5">
    <location>
        <begin position="4"/>
        <end position="34"/>
    </location>
</feature>
<keyword evidence="7" id="KW-1185">Reference proteome</keyword>
<dbReference type="InterPro" id="IPR050954">
    <property type="entry name" value="ET_IronSulfur_Cluster-Binding"/>
</dbReference>
<evidence type="ECO:0000256" key="4">
    <source>
        <dbReference type="ARBA" id="ARBA00023014"/>
    </source>
</evidence>
<dbReference type="GO" id="GO:0046872">
    <property type="term" value="F:metal ion binding"/>
    <property type="evidence" value="ECO:0007669"/>
    <property type="project" value="UniProtKB-KW"/>
</dbReference>